<reference evidence="2" key="1">
    <citation type="submission" date="2015-07" db="EMBL/GenBank/DDBJ databases">
        <title>Fjat-10036 dsm4.</title>
        <authorList>
            <person name="Liu B."/>
            <person name="Wang J."/>
            <person name="Zhu Y."/>
            <person name="Liu G."/>
            <person name="Chen Q."/>
            <person name="Chen Z."/>
            <person name="Lan J."/>
            <person name="Che J."/>
            <person name="Ge C."/>
            <person name="Shi H."/>
            <person name="Pan Z."/>
            <person name="Liu X."/>
        </authorList>
    </citation>
    <scope>NUCLEOTIDE SEQUENCE [LARGE SCALE GENOMIC DNA]</scope>
    <source>
        <strain evidence="2">DSM 4</strain>
    </source>
</reference>
<dbReference type="OrthoDB" id="2708249at2"/>
<protein>
    <submittedName>
        <fullName evidence="1">Uncharacterized protein</fullName>
    </submittedName>
</protein>
<dbReference type="RefSeq" id="WP_053433368.1">
    <property type="nucleotide sequence ID" value="NZ_LGUF01000007.1"/>
</dbReference>
<dbReference type="Proteomes" id="UP000037109">
    <property type="component" value="Unassembled WGS sequence"/>
</dbReference>
<dbReference type="EMBL" id="LGUF01000007">
    <property type="protein sequence ID" value="KON86008.1"/>
    <property type="molecule type" value="Genomic_DNA"/>
</dbReference>
<name>A0A0M0G8C9_SPOGL</name>
<sequence>MNLKSGSVDQFEQFSQFKDLQEFNAHLEMWLAVHKEQFSKGEVVGLKRLVRFAAKVPGVSNAKIGTVLKAIHEEYSGNGISRSTFKRMIAKAASLGIFTVHETERKNGSQSSNLYVFNRFPKCEPPKKEKMNHPNKTINLSKTNNYQKNTKRSGTGLDHSFTSDRVPRSFVDLVKHFFPEAKQIEEFWRMTAIAAYKHNCEQNVNAVLDIAIQAFKQLIRKMKSCSIARPIAYFYGILTKKFEEQYFEELFEMGFSANEGDFFAEFFYKK</sequence>
<dbReference type="PATRIC" id="fig|1459.3.peg.765"/>
<dbReference type="STRING" id="1459.AF332_03725"/>
<gene>
    <name evidence="1" type="ORF">AF332_03725</name>
</gene>
<keyword evidence="2" id="KW-1185">Reference proteome</keyword>
<dbReference type="AlphaFoldDB" id="A0A0M0G8C9"/>
<organism evidence="1 2">
    <name type="scientific">Sporosarcina globispora</name>
    <name type="common">Bacillus globisporus</name>
    <dbReference type="NCBI Taxonomy" id="1459"/>
    <lineage>
        <taxon>Bacteria</taxon>
        <taxon>Bacillati</taxon>
        <taxon>Bacillota</taxon>
        <taxon>Bacilli</taxon>
        <taxon>Bacillales</taxon>
        <taxon>Caryophanaceae</taxon>
        <taxon>Sporosarcina</taxon>
    </lineage>
</organism>
<evidence type="ECO:0000313" key="2">
    <source>
        <dbReference type="Proteomes" id="UP000037109"/>
    </source>
</evidence>
<comment type="caution">
    <text evidence="1">The sequence shown here is derived from an EMBL/GenBank/DDBJ whole genome shotgun (WGS) entry which is preliminary data.</text>
</comment>
<proteinExistence type="predicted"/>
<accession>A0A0M0G8C9</accession>
<evidence type="ECO:0000313" key="1">
    <source>
        <dbReference type="EMBL" id="KON86008.1"/>
    </source>
</evidence>